<dbReference type="PROSITE" id="PS00678">
    <property type="entry name" value="WD_REPEATS_1"/>
    <property type="match status" value="1"/>
</dbReference>
<dbReference type="InterPro" id="IPR036322">
    <property type="entry name" value="WD40_repeat_dom_sf"/>
</dbReference>
<gene>
    <name evidence="9" type="ORF">SPPG_08012</name>
</gene>
<dbReference type="Gene3D" id="2.130.10.10">
    <property type="entry name" value="YVTN repeat-like/Quinoprotein amine dehydrogenase"/>
    <property type="match status" value="1"/>
</dbReference>
<dbReference type="InParanoid" id="A0A0L0H7D8"/>
<dbReference type="Pfam" id="PF24807">
    <property type="entry name" value="WD40_CDC20-Fz"/>
    <property type="match status" value="1"/>
</dbReference>
<protein>
    <recommendedName>
        <fullName evidence="8">CDC20/Fizzy WD40 domain-containing protein</fullName>
    </recommendedName>
</protein>
<evidence type="ECO:0000256" key="3">
    <source>
        <dbReference type="ARBA" id="ARBA00022737"/>
    </source>
</evidence>
<dbReference type="InterPro" id="IPR019775">
    <property type="entry name" value="WD40_repeat_CS"/>
</dbReference>
<evidence type="ECO:0000256" key="5">
    <source>
        <dbReference type="PROSITE-ProRule" id="PRU00221"/>
    </source>
</evidence>
<keyword evidence="10" id="KW-1185">Reference proteome</keyword>
<dbReference type="VEuPathDB" id="FungiDB:SPPG_08012"/>
<dbReference type="FunCoup" id="A0A0L0H7D8">
    <property type="interactions" value="244"/>
</dbReference>
<dbReference type="GO" id="GO:1905786">
    <property type="term" value="P:positive regulation of anaphase-promoting complex-dependent catabolic process"/>
    <property type="evidence" value="ECO:0007669"/>
    <property type="project" value="TreeGrafter"/>
</dbReference>
<evidence type="ECO:0000256" key="2">
    <source>
        <dbReference type="ARBA" id="ARBA00022574"/>
    </source>
</evidence>
<comment type="similarity">
    <text evidence="1">Belongs to the WD repeat CDC20/Fizzy family.</text>
</comment>
<feature type="region of interest" description="Disordered" evidence="6">
    <location>
        <begin position="68"/>
        <end position="168"/>
    </location>
</feature>
<dbReference type="GO" id="GO:0010997">
    <property type="term" value="F:anaphase-promoting complex binding"/>
    <property type="evidence" value="ECO:0007669"/>
    <property type="project" value="InterPro"/>
</dbReference>
<evidence type="ECO:0000313" key="10">
    <source>
        <dbReference type="Proteomes" id="UP000053201"/>
    </source>
</evidence>
<keyword evidence="7" id="KW-0732">Signal</keyword>
<keyword evidence="3" id="KW-0677">Repeat</keyword>
<dbReference type="RefSeq" id="XP_016604851.1">
    <property type="nucleotide sequence ID" value="XM_016756166.1"/>
</dbReference>
<feature type="signal peptide" evidence="7">
    <location>
        <begin position="1"/>
        <end position="23"/>
    </location>
</feature>
<feature type="compositionally biased region" description="Low complexity" evidence="6">
    <location>
        <begin position="90"/>
        <end position="105"/>
    </location>
</feature>
<evidence type="ECO:0000256" key="4">
    <source>
        <dbReference type="ARBA" id="ARBA00023306"/>
    </source>
</evidence>
<keyword evidence="2 5" id="KW-0853">WD repeat</keyword>
<dbReference type="Proteomes" id="UP000053201">
    <property type="component" value="Unassembled WGS sequence"/>
</dbReference>
<dbReference type="GO" id="GO:1990757">
    <property type="term" value="F:ubiquitin ligase activator activity"/>
    <property type="evidence" value="ECO:0007669"/>
    <property type="project" value="TreeGrafter"/>
</dbReference>
<evidence type="ECO:0000313" key="9">
    <source>
        <dbReference type="EMBL" id="KNC96811.1"/>
    </source>
</evidence>
<dbReference type="PROSITE" id="PS50294">
    <property type="entry name" value="WD_REPEATS_REGION"/>
    <property type="match status" value="2"/>
</dbReference>
<organism evidence="9 10">
    <name type="scientific">Spizellomyces punctatus (strain DAOM BR117)</name>
    <dbReference type="NCBI Taxonomy" id="645134"/>
    <lineage>
        <taxon>Eukaryota</taxon>
        <taxon>Fungi</taxon>
        <taxon>Fungi incertae sedis</taxon>
        <taxon>Chytridiomycota</taxon>
        <taxon>Chytridiomycota incertae sedis</taxon>
        <taxon>Chytridiomycetes</taxon>
        <taxon>Spizellomycetales</taxon>
        <taxon>Spizellomycetaceae</taxon>
        <taxon>Spizellomyces</taxon>
    </lineage>
</organism>
<dbReference type="GO" id="GO:0005680">
    <property type="term" value="C:anaphase-promoting complex"/>
    <property type="evidence" value="ECO:0007669"/>
    <property type="project" value="TreeGrafter"/>
</dbReference>
<dbReference type="InterPro" id="IPR001680">
    <property type="entry name" value="WD40_rpt"/>
</dbReference>
<accession>A0A0L0H7D8</accession>
<dbReference type="OrthoDB" id="10263272at2759"/>
<feature type="chain" id="PRO_5005539883" description="CDC20/Fizzy WD40 domain-containing protein" evidence="7">
    <location>
        <begin position="24"/>
        <end position="555"/>
    </location>
</feature>
<keyword evidence="4" id="KW-0131">Cell cycle</keyword>
<evidence type="ECO:0000259" key="8">
    <source>
        <dbReference type="Pfam" id="PF24807"/>
    </source>
</evidence>
<feature type="repeat" description="WD" evidence="5">
    <location>
        <begin position="371"/>
        <end position="412"/>
    </location>
</feature>
<feature type="repeat" description="WD" evidence="5">
    <location>
        <begin position="414"/>
        <end position="458"/>
    </location>
</feature>
<dbReference type="OMA" id="SGTVQIW"/>
<dbReference type="PANTHER" id="PTHR19918">
    <property type="entry name" value="CELL DIVISION CYCLE 20 CDC20 FIZZY -RELATED"/>
    <property type="match status" value="1"/>
</dbReference>
<dbReference type="InterPro" id="IPR056150">
    <property type="entry name" value="WD40_CDC20-Fz"/>
</dbReference>
<sequence length="555" mass="61660">MTSCPVNWFAVAMWFQGLTCADALGALRASRLLRFCLRPWVLSLVDDAEPATQSSAVMDPHFRNLLQMSANRPKPPESPSSRHSQHVRSRPSSINSSALPSPSMSCGNNAPSTPRRNKRRIDDILSPRSNNDRILMTSPCRNASAHALRSPMRNAFTGSPRVDGEDEPEDTYSLLMYRELLDTPSKRGRLIGPSPQKRILPPPPDCALSPKYLRSSLSAASQSLVRSPQRGHWEIPRSPYKILDAPELQDDYYLNLIDWSSTDILGVGLNTCVYLWSAASSKVTKLCDLGPNDSITSVNWMQRGTHLAVGTDTGLVQLWDVEKEKKVRQFKGHTKRVGTIAWNGELLTSGSRDKTIMQRDARIRYGHVSILNAHTAEVCGLKWSPDETQLASGGNDNQLIIWDKRSDTPIWTPASPHQAAVKALTWSPHRRHMLASGGGTADRKIRIWNVQTGHAMKQIDTNSQVCNLAWGKQSEHLISTHGYSRNHITVWKQTETSLKEVATLTGHGSRVVYLAMSPDGQSIVTGAGDETLRFWKICNAKKPRQPEIDTSTCVI</sequence>
<feature type="domain" description="CDC20/Fizzy WD40" evidence="8">
    <location>
        <begin position="243"/>
        <end position="535"/>
    </location>
</feature>
<dbReference type="STRING" id="645134.A0A0L0H7D8"/>
<reference evidence="9 10" key="1">
    <citation type="submission" date="2009-08" db="EMBL/GenBank/DDBJ databases">
        <title>The Genome Sequence of Spizellomyces punctatus strain DAOM BR117.</title>
        <authorList>
            <consortium name="The Broad Institute Genome Sequencing Platform"/>
            <person name="Russ C."/>
            <person name="Cuomo C."/>
            <person name="Shea T."/>
            <person name="Young S.K."/>
            <person name="Zeng Q."/>
            <person name="Koehrsen M."/>
            <person name="Haas B."/>
            <person name="Borodovsky M."/>
            <person name="Guigo R."/>
            <person name="Alvarado L."/>
            <person name="Berlin A."/>
            <person name="Bochicchio J."/>
            <person name="Borenstein D."/>
            <person name="Chapman S."/>
            <person name="Chen Z."/>
            <person name="Engels R."/>
            <person name="Freedman E."/>
            <person name="Gellesch M."/>
            <person name="Goldberg J."/>
            <person name="Griggs A."/>
            <person name="Gujja S."/>
            <person name="Heiman D."/>
            <person name="Hepburn T."/>
            <person name="Howarth C."/>
            <person name="Jen D."/>
            <person name="Larson L."/>
            <person name="Lewis B."/>
            <person name="Mehta T."/>
            <person name="Park D."/>
            <person name="Pearson M."/>
            <person name="Roberts A."/>
            <person name="Saif S."/>
            <person name="Shenoy N."/>
            <person name="Sisk P."/>
            <person name="Stolte C."/>
            <person name="Sykes S."/>
            <person name="Thomson T."/>
            <person name="Walk T."/>
            <person name="White J."/>
            <person name="Yandava C."/>
            <person name="Burger G."/>
            <person name="Gray M.W."/>
            <person name="Holland P.W.H."/>
            <person name="King N."/>
            <person name="Lang F.B.F."/>
            <person name="Roger A.J."/>
            <person name="Ruiz-Trillo I."/>
            <person name="Lander E."/>
            <person name="Nusbaum C."/>
        </authorList>
    </citation>
    <scope>NUCLEOTIDE SEQUENCE [LARGE SCALE GENOMIC DNA]</scope>
    <source>
        <strain evidence="9 10">DAOM BR117</strain>
    </source>
</reference>
<dbReference type="InterPro" id="IPR033010">
    <property type="entry name" value="Cdc20/Fizzy"/>
</dbReference>
<name>A0A0L0H7D8_SPIPD</name>
<dbReference type="SMART" id="SM00320">
    <property type="entry name" value="WD40"/>
    <property type="match status" value="6"/>
</dbReference>
<evidence type="ECO:0000256" key="1">
    <source>
        <dbReference type="ARBA" id="ARBA00006445"/>
    </source>
</evidence>
<evidence type="ECO:0000256" key="6">
    <source>
        <dbReference type="SAM" id="MobiDB-lite"/>
    </source>
</evidence>
<dbReference type="PANTHER" id="PTHR19918:SF1">
    <property type="entry name" value="FIZZY-RELATED PROTEIN HOMOLOG"/>
    <property type="match status" value="1"/>
</dbReference>
<dbReference type="GO" id="GO:0031145">
    <property type="term" value="P:anaphase-promoting complex-dependent catabolic process"/>
    <property type="evidence" value="ECO:0007669"/>
    <property type="project" value="TreeGrafter"/>
</dbReference>
<dbReference type="EMBL" id="KQ257467">
    <property type="protein sequence ID" value="KNC96811.1"/>
    <property type="molecule type" value="Genomic_DNA"/>
</dbReference>
<proteinExistence type="inferred from homology"/>
<feature type="repeat" description="WD" evidence="5">
    <location>
        <begin position="288"/>
        <end position="329"/>
    </location>
</feature>
<dbReference type="InterPro" id="IPR015943">
    <property type="entry name" value="WD40/YVTN_repeat-like_dom_sf"/>
</dbReference>
<dbReference type="PROSITE" id="PS50082">
    <property type="entry name" value="WD_REPEATS_2"/>
    <property type="match status" value="4"/>
</dbReference>
<feature type="repeat" description="WD" evidence="5">
    <location>
        <begin position="504"/>
        <end position="545"/>
    </location>
</feature>
<dbReference type="CDD" id="cd00200">
    <property type="entry name" value="WD40"/>
    <property type="match status" value="1"/>
</dbReference>
<evidence type="ECO:0000256" key="7">
    <source>
        <dbReference type="SAM" id="SignalP"/>
    </source>
</evidence>
<dbReference type="AlphaFoldDB" id="A0A0L0H7D8"/>
<dbReference type="GeneID" id="27691193"/>
<dbReference type="SUPFAM" id="SSF50978">
    <property type="entry name" value="WD40 repeat-like"/>
    <property type="match status" value="1"/>
</dbReference>
<dbReference type="eggNOG" id="KOG0305">
    <property type="taxonomic scope" value="Eukaryota"/>
</dbReference>